<dbReference type="Proteomes" id="UP000436429">
    <property type="component" value="Unassembled WGS sequence"/>
</dbReference>
<dbReference type="PANTHER" id="PTHR12526">
    <property type="entry name" value="GLYCOSYLTRANSFERASE"/>
    <property type="match status" value="1"/>
</dbReference>
<evidence type="ECO:0000256" key="2">
    <source>
        <dbReference type="ARBA" id="ARBA00022679"/>
    </source>
</evidence>
<evidence type="ECO:0000256" key="1">
    <source>
        <dbReference type="ARBA" id="ARBA00022676"/>
    </source>
</evidence>
<keyword evidence="2 4" id="KW-0808">Transferase</keyword>
<dbReference type="PANTHER" id="PTHR12526:SF629">
    <property type="entry name" value="TEICHURONIC ACID BIOSYNTHESIS GLYCOSYLTRANSFERASE TUAH-RELATED"/>
    <property type="match status" value="1"/>
</dbReference>
<name>A0A844RPZ3_EGGLN</name>
<comment type="caution">
    <text evidence="4">The sequence shown here is derived from an EMBL/GenBank/DDBJ whole genome shotgun (WGS) entry which is preliminary data.</text>
</comment>
<organism evidence="4 5">
    <name type="scientific">Eggerthella lenta</name>
    <name type="common">Eubacterium lentum</name>
    <dbReference type="NCBI Taxonomy" id="84112"/>
    <lineage>
        <taxon>Bacteria</taxon>
        <taxon>Bacillati</taxon>
        <taxon>Actinomycetota</taxon>
        <taxon>Coriobacteriia</taxon>
        <taxon>Eggerthellales</taxon>
        <taxon>Eggerthellaceae</taxon>
        <taxon>Eggerthella</taxon>
    </lineage>
</organism>
<reference evidence="4 5" key="1">
    <citation type="submission" date="2019-11" db="EMBL/GenBank/DDBJ databases">
        <title>Whole genome shotgun sequencing (WGS) data from Adlercreutzia equolifaciens ResAG-91, Eggerthella lenta MRI-F36, MRI-F37, MRI-F40, ResAG-49, ResAG-88, ResAG-121, ResAG-145, and Gordonibacter sp. ResAG-5, ResAG-26, ResAG-43, ResAG-50, ResAG-59.</title>
        <authorList>
            <person name="Stoll D.A."/>
            <person name="Danylec N."/>
            <person name="Franz C.M.A.P."/>
            <person name="Huch M."/>
        </authorList>
    </citation>
    <scope>NUCLEOTIDE SEQUENCE [LARGE SCALE GENOMIC DNA]</scope>
    <source>
        <strain evidence="4 5">ResAG-88</strain>
    </source>
</reference>
<keyword evidence="1" id="KW-0328">Glycosyltransferase</keyword>
<protein>
    <submittedName>
        <fullName evidence="4">Glycosyltransferase</fullName>
    </submittedName>
</protein>
<dbReference type="InterPro" id="IPR001296">
    <property type="entry name" value="Glyco_trans_1"/>
</dbReference>
<evidence type="ECO:0000313" key="5">
    <source>
        <dbReference type="Proteomes" id="UP000436429"/>
    </source>
</evidence>
<accession>A0A844RPZ3</accession>
<dbReference type="AlphaFoldDB" id="A0A844RPZ3"/>
<dbReference type="RefSeq" id="WP_015761161.1">
    <property type="nucleotide sequence ID" value="NZ_JADNIO010000022.1"/>
</dbReference>
<feature type="domain" description="Glycosyl transferase family 1" evidence="3">
    <location>
        <begin position="212"/>
        <end position="351"/>
    </location>
</feature>
<evidence type="ECO:0000313" key="4">
    <source>
        <dbReference type="EMBL" id="MVN33971.1"/>
    </source>
</evidence>
<sequence>MYKVALVMADNPFAPNGAAGYMDRLFKKKAYFQTLEVGLLDLCHGQVNFTNAQMHQESIGGRIKRGAKQILGNTKPGTMMALKRSAYFRARHAVEMFACLEDAPEAVIFNDVWTHDVFIQQHPDYTGAKIQIMHNNGEFGKMLLEAYPHVDRKWLASLEAKIIESSDKIVFVGKKNRERFIEIHPEASEKAVHVHLGIEPLEDIDEPREVNHNDVFTFVSVGTVCTRKNQRVLLEIARSKEIIKPIRFIVVGGGPDLPFCEKLVEKYSLSDCVEFVGPSNDVASYLSQADAFISTSYDEGLPTVALEAMSCSLPLVLTDVGGCSELIKGNGVLVSGCSPADIVAGINTFLDSFSRGEISGEASLELFQKHYRTESMCDEYAGLIKGLIEPHRQPNT</sequence>
<dbReference type="Gene3D" id="3.40.50.2000">
    <property type="entry name" value="Glycogen Phosphorylase B"/>
    <property type="match status" value="2"/>
</dbReference>
<dbReference type="SUPFAM" id="SSF53756">
    <property type="entry name" value="UDP-Glycosyltransferase/glycogen phosphorylase"/>
    <property type="match status" value="1"/>
</dbReference>
<dbReference type="Pfam" id="PF00534">
    <property type="entry name" value="Glycos_transf_1"/>
    <property type="match status" value="1"/>
</dbReference>
<dbReference type="EMBL" id="WPOM01000032">
    <property type="protein sequence ID" value="MVN33971.1"/>
    <property type="molecule type" value="Genomic_DNA"/>
</dbReference>
<proteinExistence type="predicted"/>
<dbReference type="GO" id="GO:0016757">
    <property type="term" value="F:glycosyltransferase activity"/>
    <property type="evidence" value="ECO:0007669"/>
    <property type="project" value="UniProtKB-KW"/>
</dbReference>
<evidence type="ECO:0000259" key="3">
    <source>
        <dbReference type="Pfam" id="PF00534"/>
    </source>
</evidence>
<gene>
    <name evidence="4" type="ORF">GO726_12480</name>
</gene>